<sequence>MVVATVEGNIEQALFARLAAFAHSPALPIAWPNVSMEPKPASYLRVSHIPNTSRRLFLGSAEPHQRLGLLQVDVFTPLNAGASAATEIAGKVAAHFQPDMPMRSGGITTRVTRAPDVGPALADDTHWQVPVTVSYEVFA</sequence>
<dbReference type="RefSeq" id="WP_266338562.1">
    <property type="nucleotide sequence ID" value="NZ_JAPKNK010000003.1"/>
</dbReference>
<gene>
    <name evidence="1" type="ORF">OSH07_10400</name>
</gene>
<reference evidence="1" key="1">
    <citation type="submission" date="2022-11" db="EMBL/GenBank/DDBJ databases">
        <title>Biodiversity and phylogenetic relationships of bacteria.</title>
        <authorList>
            <person name="Machado R.A.R."/>
            <person name="Bhat A."/>
            <person name="Loulou A."/>
            <person name="Kallel S."/>
        </authorList>
    </citation>
    <scope>NUCLEOTIDE SEQUENCE</scope>
    <source>
        <strain evidence="1">K-TC2</strain>
    </source>
</reference>
<dbReference type="Proteomes" id="UP001144805">
    <property type="component" value="Unassembled WGS sequence"/>
</dbReference>
<dbReference type="Pfam" id="PF13554">
    <property type="entry name" value="Phage_tail_terminator_5"/>
    <property type="match status" value="1"/>
</dbReference>
<keyword evidence="2" id="KW-1185">Reference proteome</keyword>
<organism evidence="1 2">
    <name type="scientific">Kaistia nematophila</name>
    <dbReference type="NCBI Taxonomy" id="2994654"/>
    <lineage>
        <taxon>Bacteria</taxon>
        <taxon>Pseudomonadati</taxon>
        <taxon>Pseudomonadota</taxon>
        <taxon>Alphaproteobacteria</taxon>
        <taxon>Hyphomicrobiales</taxon>
        <taxon>Kaistiaceae</taxon>
        <taxon>Kaistia</taxon>
    </lineage>
</organism>
<proteinExistence type="predicted"/>
<comment type="caution">
    <text evidence="1">The sequence shown here is derived from an EMBL/GenBank/DDBJ whole genome shotgun (WGS) entry which is preliminary data.</text>
</comment>
<evidence type="ECO:0000313" key="1">
    <source>
        <dbReference type="EMBL" id="MCX5569601.1"/>
    </source>
</evidence>
<dbReference type="InterPro" id="IPR025395">
    <property type="entry name" value="Phage_tail_terminator-like"/>
</dbReference>
<dbReference type="AlphaFoldDB" id="A0A9X3ILJ3"/>
<accession>A0A9X3ILJ3</accession>
<protein>
    <submittedName>
        <fullName evidence="1">DUF4128 domain-containing protein</fullName>
    </submittedName>
</protein>
<name>A0A9X3ILJ3_9HYPH</name>
<dbReference type="EMBL" id="JAPKNK010000003">
    <property type="protein sequence ID" value="MCX5569601.1"/>
    <property type="molecule type" value="Genomic_DNA"/>
</dbReference>
<evidence type="ECO:0000313" key="2">
    <source>
        <dbReference type="Proteomes" id="UP001144805"/>
    </source>
</evidence>
<dbReference type="Gene3D" id="3.30.2000.20">
    <property type="match status" value="1"/>
</dbReference>